<feature type="non-terminal residue" evidence="2">
    <location>
        <position position="1"/>
    </location>
</feature>
<proteinExistence type="predicted"/>
<organism evidence="2 3">
    <name type="scientific">Dissostichus mawsoni</name>
    <name type="common">Antarctic cod</name>
    <dbReference type="NCBI Taxonomy" id="36200"/>
    <lineage>
        <taxon>Eukaryota</taxon>
        <taxon>Metazoa</taxon>
        <taxon>Chordata</taxon>
        <taxon>Craniata</taxon>
        <taxon>Vertebrata</taxon>
        <taxon>Euteleostomi</taxon>
        <taxon>Actinopterygii</taxon>
        <taxon>Neopterygii</taxon>
        <taxon>Teleostei</taxon>
        <taxon>Neoteleostei</taxon>
        <taxon>Acanthomorphata</taxon>
        <taxon>Eupercaria</taxon>
        <taxon>Perciformes</taxon>
        <taxon>Notothenioidei</taxon>
        <taxon>Nototheniidae</taxon>
        <taxon>Dissostichus</taxon>
    </lineage>
</organism>
<name>A0A7J5XTS0_DISMA</name>
<dbReference type="AlphaFoldDB" id="A0A7J5XTS0"/>
<keyword evidence="3" id="KW-1185">Reference proteome</keyword>
<feature type="region of interest" description="Disordered" evidence="1">
    <location>
        <begin position="1"/>
        <end position="116"/>
    </location>
</feature>
<evidence type="ECO:0000256" key="1">
    <source>
        <dbReference type="SAM" id="MobiDB-lite"/>
    </source>
</evidence>
<dbReference type="EMBL" id="JAAKFY010000021">
    <property type="protein sequence ID" value="KAF3839889.1"/>
    <property type="molecule type" value="Genomic_DNA"/>
</dbReference>
<evidence type="ECO:0000313" key="3">
    <source>
        <dbReference type="Proteomes" id="UP000518266"/>
    </source>
</evidence>
<feature type="compositionally biased region" description="Basic and acidic residues" evidence="1">
    <location>
        <begin position="58"/>
        <end position="68"/>
    </location>
</feature>
<feature type="compositionally biased region" description="Basic and acidic residues" evidence="1">
    <location>
        <begin position="1"/>
        <end position="31"/>
    </location>
</feature>
<gene>
    <name evidence="2" type="ORF">F7725_018606</name>
</gene>
<comment type="caution">
    <text evidence="2">The sequence shown here is derived from an EMBL/GenBank/DDBJ whole genome shotgun (WGS) entry which is preliminary data.</text>
</comment>
<feature type="compositionally biased region" description="Polar residues" evidence="1">
    <location>
        <begin position="37"/>
        <end position="57"/>
    </location>
</feature>
<accession>A0A7J5XTS0</accession>
<protein>
    <submittedName>
        <fullName evidence="2">Uncharacterized protein</fullName>
    </submittedName>
</protein>
<evidence type="ECO:0000313" key="2">
    <source>
        <dbReference type="EMBL" id="KAF3839889.1"/>
    </source>
</evidence>
<sequence>YPTPKNEQESEDALKGLDSDVTKIPKAEEKYAAPSGDKTNVGSMDLSSVPVQGSREQSGPHEKQKASGEEGVMVEAQEVEHLSGKPVVRLSKDRVTGSVQRKATPGRVHGLNGMLAPGPGRVPLDWDSLEYHNGRPAPVGIRGDPDYDETREFMSHEMYPIEQSPSTFAVPAKIRATV</sequence>
<reference evidence="2 3" key="1">
    <citation type="submission" date="2020-03" db="EMBL/GenBank/DDBJ databases">
        <title>Dissostichus mawsoni Genome sequencing and assembly.</title>
        <authorList>
            <person name="Park H."/>
        </authorList>
    </citation>
    <scope>NUCLEOTIDE SEQUENCE [LARGE SCALE GENOMIC DNA]</scope>
    <source>
        <strain evidence="2">DM0001</strain>
        <tissue evidence="2">Muscle</tissue>
    </source>
</reference>
<dbReference type="OrthoDB" id="8440936at2759"/>
<dbReference type="Proteomes" id="UP000518266">
    <property type="component" value="Unassembled WGS sequence"/>
</dbReference>